<reference evidence="2" key="1">
    <citation type="journal article" date="2021" name="PeerJ">
        <title>Extensive microbial diversity within the chicken gut microbiome revealed by metagenomics and culture.</title>
        <authorList>
            <person name="Gilroy R."/>
            <person name="Ravi A."/>
            <person name="Getino M."/>
            <person name="Pursley I."/>
            <person name="Horton D.L."/>
            <person name="Alikhan N.F."/>
            <person name="Baker D."/>
            <person name="Gharbi K."/>
            <person name="Hall N."/>
            <person name="Watson M."/>
            <person name="Adriaenssens E.M."/>
            <person name="Foster-Nyarko E."/>
            <person name="Jarju S."/>
            <person name="Secka A."/>
            <person name="Antonio M."/>
            <person name="Oren A."/>
            <person name="Chaudhuri R.R."/>
            <person name="La Ragione R."/>
            <person name="Hildebrand F."/>
            <person name="Pallen M.J."/>
        </authorList>
    </citation>
    <scope>NUCLEOTIDE SEQUENCE</scope>
    <source>
        <strain evidence="2">CHK188-5543</strain>
    </source>
</reference>
<dbReference type="PANTHER" id="PTHR12526">
    <property type="entry name" value="GLYCOSYLTRANSFERASE"/>
    <property type="match status" value="1"/>
</dbReference>
<protein>
    <submittedName>
        <fullName evidence="2">Glycosyltransferase</fullName>
    </submittedName>
</protein>
<evidence type="ECO:0000313" key="3">
    <source>
        <dbReference type="Proteomes" id="UP000886800"/>
    </source>
</evidence>
<dbReference type="InterPro" id="IPR001296">
    <property type="entry name" value="Glyco_trans_1"/>
</dbReference>
<organism evidence="2 3">
    <name type="scientific">Candidatus Anaerotruncus excrementipullorum</name>
    <dbReference type="NCBI Taxonomy" id="2838465"/>
    <lineage>
        <taxon>Bacteria</taxon>
        <taxon>Bacillati</taxon>
        <taxon>Bacillota</taxon>
        <taxon>Clostridia</taxon>
        <taxon>Eubacteriales</taxon>
        <taxon>Oscillospiraceae</taxon>
        <taxon>Anaerotruncus</taxon>
    </lineage>
</organism>
<dbReference type="EMBL" id="DXES01000109">
    <property type="protein sequence ID" value="HIX65556.1"/>
    <property type="molecule type" value="Genomic_DNA"/>
</dbReference>
<feature type="domain" description="Glycosyl transferase family 1" evidence="1">
    <location>
        <begin position="228"/>
        <end position="376"/>
    </location>
</feature>
<dbReference type="Gene3D" id="3.40.50.2000">
    <property type="entry name" value="Glycogen Phosphorylase B"/>
    <property type="match status" value="2"/>
</dbReference>
<dbReference type="Pfam" id="PF00534">
    <property type="entry name" value="Glycos_transf_1"/>
    <property type="match status" value="1"/>
</dbReference>
<sequence length="406" mass="45767">MDCPEGRPLRLLVLFIHNHLGGAMTALVNFVNALDPARYQVDLLFYELKGQVEGIRPEVRILPPACSRGHLLAKALSPAYLSNYLRAQYYLRAKGDRLLARQLRAQQGCRFSRRLEGEYDLAVAFELAWPFYYMMGSVRAKRKLVWHHNDYQAIGYRFDWDRPYFDRVDGLVFVSRECMEKFTALHPGYREKCFFMPNLMAAAPILARAAAGQPQLPFALARPGLNLVTVARVSFASKGLDRMVGVLTRLREEGLLDRVRWLVIGGGHDLPRFRQMLAENGLEGQVQAIGPRENPLPYLPAFDAFLLPSRNEGKPVAVTEAQILGLPPVVTRYTSAFGQIEDGVDGFIFENNDEALYQGLRELLLHPEKLAAARRAVQARSYTNEQEIARFHRIVRQVLGGGEGGG</sequence>
<reference evidence="2" key="2">
    <citation type="submission" date="2021-04" db="EMBL/GenBank/DDBJ databases">
        <authorList>
            <person name="Gilroy R."/>
        </authorList>
    </citation>
    <scope>NUCLEOTIDE SEQUENCE</scope>
    <source>
        <strain evidence="2">CHK188-5543</strain>
    </source>
</reference>
<accession>A0A9D1WR67</accession>
<dbReference type="AlphaFoldDB" id="A0A9D1WR67"/>
<evidence type="ECO:0000259" key="1">
    <source>
        <dbReference type="Pfam" id="PF00534"/>
    </source>
</evidence>
<dbReference type="GO" id="GO:0016757">
    <property type="term" value="F:glycosyltransferase activity"/>
    <property type="evidence" value="ECO:0007669"/>
    <property type="project" value="InterPro"/>
</dbReference>
<proteinExistence type="predicted"/>
<name>A0A9D1WR67_9FIRM</name>
<evidence type="ECO:0000313" key="2">
    <source>
        <dbReference type="EMBL" id="HIX65556.1"/>
    </source>
</evidence>
<gene>
    <name evidence="2" type="ORF">H9736_04835</name>
</gene>
<dbReference type="PANTHER" id="PTHR12526:SF637">
    <property type="entry name" value="GLYCOSYLTRANSFERASE EPSF-RELATED"/>
    <property type="match status" value="1"/>
</dbReference>
<dbReference type="Proteomes" id="UP000886800">
    <property type="component" value="Unassembled WGS sequence"/>
</dbReference>
<comment type="caution">
    <text evidence="2">The sequence shown here is derived from an EMBL/GenBank/DDBJ whole genome shotgun (WGS) entry which is preliminary data.</text>
</comment>
<dbReference type="CDD" id="cd03811">
    <property type="entry name" value="GT4_GT28_WabH-like"/>
    <property type="match status" value="1"/>
</dbReference>
<dbReference type="SUPFAM" id="SSF53756">
    <property type="entry name" value="UDP-Glycosyltransferase/glycogen phosphorylase"/>
    <property type="match status" value="1"/>
</dbReference>